<keyword evidence="4" id="KW-1185">Reference proteome</keyword>
<dbReference type="AlphaFoldDB" id="A0A180GLW6"/>
<feature type="compositionally biased region" description="Polar residues" evidence="1">
    <location>
        <begin position="1"/>
        <end position="10"/>
    </location>
</feature>
<dbReference type="Proteomes" id="UP000005240">
    <property type="component" value="Unassembled WGS sequence"/>
</dbReference>
<dbReference type="EnsemblFungi" id="PTTG_01614-t43_1">
    <property type="protein sequence ID" value="PTTG_01614-t43_1-p1"/>
    <property type="gene ID" value="PTTG_01614"/>
</dbReference>
<dbReference type="PANTHER" id="PTHR33324:SF2">
    <property type="entry name" value="MYB_SANT-LIKE DNA-BINDING DOMAIN-CONTAINING PROTEIN"/>
    <property type="match status" value="1"/>
</dbReference>
<evidence type="ECO:0000313" key="3">
    <source>
        <dbReference type="EnsemblFungi" id="PTTG_01614-t43_1-p1"/>
    </source>
</evidence>
<feature type="region of interest" description="Disordered" evidence="1">
    <location>
        <begin position="1"/>
        <end position="23"/>
    </location>
</feature>
<dbReference type="EMBL" id="ADAS02000051">
    <property type="protein sequence ID" value="OAV93459.1"/>
    <property type="molecule type" value="Genomic_DNA"/>
</dbReference>
<reference evidence="3 4" key="3">
    <citation type="journal article" date="2017" name="G3 (Bethesda)">
        <title>Comparative analysis highlights variable genome content of wheat rusts and divergence of the mating loci.</title>
        <authorList>
            <person name="Cuomo C.A."/>
            <person name="Bakkeren G."/>
            <person name="Khalil H.B."/>
            <person name="Panwar V."/>
            <person name="Joly D."/>
            <person name="Linning R."/>
            <person name="Sakthikumar S."/>
            <person name="Song X."/>
            <person name="Adiconis X."/>
            <person name="Fan L."/>
            <person name="Goldberg J.M."/>
            <person name="Levin J.Z."/>
            <person name="Young S."/>
            <person name="Zeng Q."/>
            <person name="Anikster Y."/>
            <person name="Bruce M."/>
            <person name="Wang M."/>
            <person name="Yin C."/>
            <person name="McCallum B."/>
            <person name="Szabo L.J."/>
            <person name="Hulbert S."/>
            <person name="Chen X."/>
            <person name="Fellers J.P."/>
        </authorList>
    </citation>
    <scope>NUCLEOTIDE SEQUENCE</scope>
    <source>
        <strain evidence="3">isolate 1-1 / race 1 (BBBD)</strain>
        <strain evidence="4">Isolate 1-1 / race 1 (BBBD)</strain>
    </source>
</reference>
<accession>A0A180GLW6</accession>
<evidence type="ECO:0000256" key="1">
    <source>
        <dbReference type="SAM" id="MobiDB-lite"/>
    </source>
</evidence>
<reference evidence="2" key="1">
    <citation type="submission" date="2009-11" db="EMBL/GenBank/DDBJ databases">
        <authorList>
            <consortium name="The Broad Institute Genome Sequencing Platform"/>
            <person name="Ward D."/>
            <person name="Feldgarden M."/>
            <person name="Earl A."/>
            <person name="Young S.K."/>
            <person name="Zeng Q."/>
            <person name="Koehrsen M."/>
            <person name="Alvarado L."/>
            <person name="Berlin A."/>
            <person name="Bochicchio J."/>
            <person name="Borenstein D."/>
            <person name="Chapman S.B."/>
            <person name="Chen Z."/>
            <person name="Engels R."/>
            <person name="Freedman E."/>
            <person name="Gellesch M."/>
            <person name="Goldberg J."/>
            <person name="Griggs A."/>
            <person name="Gujja S."/>
            <person name="Heilman E."/>
            <person name="Heiman D."/>
            <person name="Hepburn T."/>
            <person name="Howarth C."/>
            <person name="Jen D."/>
            <person name="Larson L."/>
            <person name="Lewis B."/>
            <person name="Mehta T."/>
            <person name="Park D."/>
            <person name="Pearson M."/>
            <person name="Roberts A."/>
            <person name="Saif S."/>
            <person name="Shea T."/>
            <person name="Shenoy N."/>
            <person name="Sisk P."/>
            <person name="Stolte C."/>
            <person name="Sykes S."/>
            <person name="Thomson T."/>
            <person name="Walk T."/>
            <person name="White J."/>
            <person name="Yandava C."/>
            <person name="Izard J."/>
            <person name="Baranova O.V."/>
            <person name="Blanton J.M."/>
            <person name="Tanner A.C."/>
            <person name="Dewhirst F.E."/>
            <person name="Haas B."/>
            <person name="Nusbaum C."/>
            <person name="Birren B."/>
        </authorList>
    </citation>
    <scope>NUCLEOTIDE SEQUENCE [LARGE SCALE GENOMIC DNA]</scope>
    <source>
        <strain evidence="2">1-1 BBBD Race 1</strain>
    </source>
</reference>
<organism evidence="2">
    <name type="scientific">Puccinia triticina (isolate 1-1 / race 1 (BBBD))</name>
    <name type="common">Brown leaf rust fungus</name>
    <dbReference type="NCBI Taxonomy" id="630390"/>
    <lineage>
        <taxon>Eukaryota</taxon>
        <taxon>Fungi</taxon>
        <taxon>Dikarya</taxon>
        <taxon>Basidiomycota</taxon>
        <taxon>Pucciniomycotina</taxon>
        <taxon>Pucciniomycetes</taxon>
        <taxon>Pucciniales</taxon>
        <taxon>Pucciniaceae</taxon>
        <taxon>Puccinia</taxon>
    </lineage>
</organism>
<dbReference type="OrthoDB" id="2499151at2759"/>
<reference evidence="3" key="4">
    <citation type="submission" date="2025-05" db="UniProtKB">
        <authorList>
            <consortium name="EnsemblFungi"/>
        </authorList>
    </citation>
    <scope>IDENTIFICATION</scope>
    <source>
        <strain evidence="3">isolate 1-1 / race 1 (BBBD)</strain>
    </source>
</reference>
<dbReference type="STRING" id="630390.A0A180GLW6"/>
<proteinExistence type="predicted"/>
<evidence type="ECO:0000313" key="2">
    <source>
        <dbReference type="EMBL" id="OAV93459.1"/>
    </source>
</evidence>
<name>A0A180GLW6_PUCT1</name>
<dbReference type="VEuPathDB" id="FungiDB:PTTG_01614"/>
<sequence>MAPQIPQSTRPKTKKPLIPWDRDGVNGGESSIEIVLEWLATGTNYERWRGDGERGRTKTRLCSEIVQLMNLRGITHCDTKGVRQKISDLQSSYNTARDFLKNTGEGIMENDEINGVRTVEDRINALCRYWSFLDPIMGSRSVTEPLHIRSSVGGDQPGRQDSPKHNDDTLPTQPAPPLVQNTGDLVDSPIPSSNGSNLPNISALMPQPRPSNLTPAPLAPKTKQVKRKSAGKRPITCSSTRASRRRRNNTEELYMQSIVSKRQADITRARAEASKIKIAYMKELREHGLGFDEIEAKAILEFPQLADMDAGDDESADESDNSS</sequence>
<gene>
    <name evidence="2" type="ORF">PTTG_01614</name>
</gene>
<reference evidence="2" key="2">
    <citation type="submission" date="2016-05" db="EMBL/GenBank/DDBJ databases">
        <title>Comparative analysis highlights variable genome content of wheat rusts and divergence of the mating loci.</title>
        <authorList>
            <person name="Cuomo C.A."/>
            <person name="Bakkeren G."/>
            <person name="Szabo L."/>
            <person name="Khalil H."/>
            <person name="Joly D."/>
            <person name="Goldberg J."/>
            <person name="Young S."/>
            <person name="Zeng Q."/>
            <person name="Fellers J."/>
        </authorList>
    </citation>
    <scope>NUCLEOTIDE SEQUENCE [LARGE SCALE GENOMIC DNA]</scope>
    <source>
        <strain evidence="2">1-1 BBBD Race 1</strain>
    </source>
</reference>
<feature type="region of interest" description="Disordered" evidence="1">
    <location>
        <begin position="148"/>
        <end position="245"/>
    </location>
</feature>
<dbReference type="PANTHER" id="PTHR33324">
    <property type="entry name" value="EXPRESSED PROTEIN"/>
    <property type="match status" value="1"/>
</dbReference>
<protein>
    <submittedName>
        <fullName evidence="2 3">Uncharacterized protein</fullName>
    </submittedName>
</protein>
<feature type="compositionally biased region" description="Polar residues" evidence="1">
    <location>
        <begin position="190"/>
        <end position="200"/>
    </location>
</feature>
<evidence type="ECO:0000313" key="4">
    <source>
        <dbReference type="Proteomes" id="UP000005240"/>
    </source>
</evidence>